<gene>
    <name evidence="3" type="ORF">GSLYS_00011796001</name>
</gene>
<proteinExistence type="inferred from homology"/>
<dbReference type="InterPro" id="IPR032743">
    <property type="entry name" value="FAM47"/>
</dbReference>
<feature type="region of interest" description="Disordered" evidence="2">
    <location>
        <begin position="179"/>
        <end position="203"/>
    </location>
</feature>
<evidence type="ECO:0000313" key="4">
    <source>
        <dbReference type="Proteomes" id="UP001497497"/>
    </source>
</evidence>
<evidence type="ECO:0000313" key="3">
    <source>
        <dbReference type="EMBL" id="CAL1537975.1"/>
    </source>
</evidence>
<dbReference type="GO" id="GO:0000785">
    <property type="term" value="C:chromatin"/>
    <property type="evidence" value="ECO:0007669"/>
    <property type="project" value="TreeGrafter"/>
</dbReference>
<dbReference type="Pfam" id="PF14642">
    <property type="entry name" value="FAM47"/>
    <property type="match status" value="1"/>
</dbReference>
<comment type="caution">
    <text evidence="3">The sequence shown here is derived from an EMBL/GenBank/DDBJ whole genome shotgun (WGS) entry which is preliminary data.</text>
</comment>
<evidence type="ECO:0008006" key="5">
    <source>
        <dbReference type="Google" id="ProtNLM"/>
    </source>
</evidence>
<evidence type="ECO:0000256" key="2">
    <source>
        <dbReference type="SAM" id="MobiDB-lite"/>
    </source>
</evidence>
<dbReference type="Proteomes" id="UP001497497">
    <property type="component" value="Unassembled WGS sequence"/>
</dbReference>
<dbReference type="GO" id="GO:0045815">
    <property type="term" value="P:transcription initiation-coupled chromatin remodeling"/>
    <property type="evidence" value="ECO:0007669"/>
    <property type="project" value="TreeGrafter"/>
</dbReference>
<name>A0AAV2I023_LYMST</name>
<dbReference type="PANTHER" id="PTHR46449:SF5">
    <property type="entry name" value="FAMILY WITH SEQUENCE SIMILARITY 47 MEMBER E"/>
    <property type="match status" value="1"/>
</dbReference>
<organism evidence="3 4">
    <name type="scientific">Lymnaea stagnalis</name>
    <name type="common">Great pond snail</name>
    <name type="synonym">Helix stagnalis</name>
    <dbReference type="NCBI Taxonomy" id="6523"/>
    <lineage>
        <taxon>Eukaryota</taxon>
        <taxon>Metazoa</taxon>
        <taxon>Spiralia</taxon>
        <taxon>Lophotrochozoa</taxon>
        <taxon>Mollusca</taxon>
        <taxon>Gastropoda</taxon>
        <taxon>Heterobranchia</taxon>
        <taxon>Euthyneura</taxon>
        <taxon>Panpulmonata</taxon>
        <taxon>Hygrophila</taxon>
        <taxon>Lymnaeoidea</taxon>
        <taxon>Lymnaeidae</taxon>
        <taxon>Lymnaea</taxon>
    </lineage>
</organism>
<feature type="compositionally biased region" description="Basic and acidic residues" evidence="2">
    <location>
        <begin position="193"/>
        <end position="203"/>
    </location>
</feature>
<evidence type="ECO:0000256" key="1">
    <source>
        <dbReference type="ARBA" id="ARBA00005277"/>
    </source>
</evidence>
<accession>A0AAV2I023</accession>
<dbReference type="EMBL" id="CAXITT010000279">
    <property type="protein sequence ID" value="CAL1537975.1"/>
    <property type="molecule type" value="Genomic_DNA"/>
</dbReference>
<keyword evidence="4" id="KW-1185">Reference proteome</keyword>
<protein>
    <recommendedName>
        <fullName evidence="5">Protein FAM47E</fullName>
    </recommendedName>
</protein>
<reference evidence="3 4" key="1">
    <citation type="submission" date="2024-04" db="EMBL/GenBank/DDBJ databases">
        <authorList>
            <consortium name="Genoscope - CEA"/>
            <person name="William W."/>
        </authorList>
    </citation>
    <scope>NUCLEOTIDE SEQUENCE [LARGE SCALE GENOMIC DNA]</scope>
</reference>
<comment type="similarity">
    <text evidence="1">Belongs to the FAM47 family.</text>
</comment>
<dbReference type="AlphaFoldDB" id="A0AAV2I023"/>
<sequence>MAEKKYDLALVNTKKDNPIKHQQWYQERLKTKYIKSLKPGEKTGKNDTQNWIFLKGGLDDFRDGLPPPVHGSDFIKPGRGSVPVINSDVINRNPVKQPASKNRLSRFQTYMSKSTPQQQQRRDYIQQVEQGLLKHPLALFPHLEESVPPEVFEDIVDLLDPQFNINEIQDEDLELFGKLDDHEDPSFIPESDQAARPKSDDQSFKDMDNLAAKNLYRWLPLKESKKDGKKGKDTELPWTNTLSEEEHMKQVTQEFCEWVADLGGETNNIEESTITSLFASGYETKPALSVPIHVVELTNVPQELRMSAAVPPPLAGSEEKLSALSAPKKKISGDYEPSWVKFRYGAWYLPTRTWRKMNYNEPLEDPKQLKEYELSEAKKKSNELNIELAYMHASKAFGEFIQRKNTRKPEFLIEVGEIQRRAAEDEQKRLEAEQLIKMKRKNTIRKEAVAK</sequence>
<dbReference type="PANTHER" id="PTHR46449">
    <property type="entry name" value="ZGC:158260"/>
    <property type="match status" value="1"/>
</dbReference>